<dbReference type="Gene3D" id="3.30.160.60">
    <property type="entry name" value="Classic Zinc Finger"/>
    <property type="match status" value="5"/>
</dbReference>
<evidence type="ECO:0000256" key="1">
    <source>
        <dbReference type="ARBA" id="ARBA00022723"/>
    </source>
</evidence>
<feature type="compositionally biased region" description="Polar residues" evidence="6">
    <location>
        <begin position="471"/>
        <end position="493"/>
    </location>
</feature>
<organism evidence="8 9">
    <name type="scientific">Salmo trutta</name>
    <name type="common">Brown trout</name>
    <dbReference type="NCBI Taxonomy" id="8032"/>
    <lineage>
        <taxon>Eukaryota</taxon>
        <taxon>Metazoa</taxon>
        <taxon>Chordata</taxon>
        <taxon>Craniata</taxon>
        <taxon>Vertebrata</taxon>
        <taxon>Euteleostomi</taxon>
        <taxon>Actinopterygii</taxon>
        <taxon>Neopterygii</taxon>
        <taxon>Teleostei</taxon>
        <taxon>Protacanthopterygii</taxon>
        <taxon>Salmoniformes</taxon>
        <taxon>Salmonidae</taxon>
        <taxon>Salmoninae</taxon>
        <taxon>Salmo</taxon>
    </lineage>
</organism>
<reference evidence="8" key="2">
    <citation type="submission" date="2025-09" db="UniProtKB">
        <authorList>
            <consortium name="Ensembl"/>
        </authorList>
    </citation>
    <scope>IDENTIFICATION</scope>
</reference>
<dbReference type="FunFam" id="3.30.160.60:FF:000349">
    <property type="entry name" value="metal regulatory transcription factor 1"/>
    <property type="match status" value="1"/>
</dbReference>
<dbReference type="InterPro" id="IPR036236">
    <property type="entry name" value="Znf_C2H2_sf"/>
</dbReference>
<evidence type="ECO:0000256" key="3">
    <source>
        <dbReference type="ARBA" id="ARBA00022771"/>
    </source>
</evidence>
<feature type="region of interest" description="Disordered" evidence="6">
    <location>
        <begin position="304"/>
        <end position="354"/>
    </location>
</feature>
<dbReference type="OMA" id="FPPCNLN"/>
<dbReference type="Ensembl" id="ENSSTUT00000097982.1">
    <property type="protein sequence ID" value="ENSSTUP00000092085.1"/>
    <property type="gene ID" value="ENSSTUG00000040461.1"/>
</dbReference>
<dbReference type="AlphaFoldDB" id="A0A674D829"/>
<dbReference type="GO" id="GO:0005634">
    <property type="term" value="C:nucleus"/>
    <property type="evidence" value="ECO:0007669"/>
    <property type="project" value="TreeGrafter"/>
</dbReference>
<feature type="region of interest" description="Disordered" evidence="6">
    <location>
        <begin position="452"/>
        <end position="493"/>
    </location>
</feature>
<sequence length="791" mass="85578">MRMNETMLFVEEEEVDKTNQQVDEDNVSRKMVTVDWDQWDKLLLPSTLDSGVHSLDTVYDRTTVMIEQDPVGSRTDNKEEEEDLMMYLNEGFETEDRGGLEDHWEAMSQGYIHHTISQDQIQFTINPGSTPMPRHIQGATITLHSECPDTHHSEVKRYQCLYEDCSRTYSTAGNLRTHQKRHRGEHTFVCNQLGCDKAFLTSYSLKIHVRVHTKEKPFECDQQGCEKAYNTLYRLKAHQRLHTGNTFNCESDGCTKYFTTLSDLRKHIRTHSKERPFRCDHPGCYKAFTSSDHLQTHILGQVGEGEPPLLQVDTDGDNSLSSSNSPRDNIKGHDPGPSADIIHSHSHSDDLNPRSPCLSDMSLISTDSQLRESNSDALDLVFELLFQDKPQDVSSVAVPSCSLENPTLTVVLPEASHSFISTCPEPSDSTPSEPCPPTALLTPGCTPGEPCPVPVSPMISDTPKHEVDPEQPSNQSLLQQPAASLHSQPGSTQSVLLQPTTTLHSYPGSTQSVLLQPTTTLHSQPGSTQSVLLQPTTTLHSHPGSTQSVLLQPAAMSSIYSQPGPYPPPPSSSLQAPLTPLSLGYSTPPTVPAHSTIQPITLSTQNLQWLLNSVNDLRQQDMQTQLSQQHSGSTLEKLYFTTEIPMGGNTGTALQQIGLSLPVIVIRQGESCQCRCPCRDGSTQPQDPSAPGPAPSAPGPAPSASGPTPSAPGPTTPAPSAPGPAPSAPGPAPSAPGPTTPAPSAPGPTPSAPGPTTPAHSTIAASTSTCTSPMKSQSFYYWINCSCSLSN</sequence>
<protein>
    <submittedName>
        <fullName evidence="8">Metal regulatory transcription factor 1</fullName>
    </submittedName>
</protein>
<feature type="domain" description="C2H2-type" evidence="7">
    <location>
        <begin position="247"/>
        <end position="276"/>
    </location>
</feature>
<feature type="compositionally biased region" description="Low complexity" evidence="6">
    <location>
        <begin position="757"/>
        <end position="772"/>
    </location>
</feature>
<feature type="region of interest" description="Disordered" evidence="6">
    <location>
        <begin position="678"/>
        <end position="772"/>
    </location>
</feature>
<feature type="compositionally biased region" description="Low complexity" evidence="6">
    <location>
        <begin position="572"/>
        <end position="583"/>
    </location>
</feature>
<keyword evidence="3 5" id="KW-0863">Zinc-finger</keyword>
<keyword evidence="1" id="KW-0479">Metal-binding</keyword>
<dbReference type="PANTHER" id="PTHR46179">
    <property type="entry name" value="ZINC FINGER PROTEIN"/>
    <property type="match status" value="1"/>
</dbReference>
<dbReference type="InterPro" id="IPR051061">
    <property type="entry name" value="Zinc_finger_trans_reg"/>
</dbReference>
<evidence type="ECO:0000256" key="4">
    <source>
        <dbReference type="ARBA" id="ARBA00022833"/>
    </source>
</evidence>
<feature type="domain" description="C2H2-type" evidence="7">
    <location>
        <begin position="158"/>
        <end position="187"/>
    </location>
</feature>
<dbReference type="PANTHER" id="PTHR46179:SF25">
    <property type="entry name" value="METAL RESPONSE ELEMENT-BINDING TRANSCRIPTION FACTOR-1, ISOFORM C"/>
    <property type="match status" value="1"/>
</dbReference>
<dbReference type="InParanoid" id="A0A674D829"/>
<proteinExistence type="predicted"/>
<dbReference type="FunFam" id="3.30.160.60:FF:000125">
    <property type="entry name" value="Putative zinc finger protein 143"/>
    <property type="match status" value="2"/>
</dbReference>
<feature type="compositionally biased region" description="Pro residues" evidence="6">
    <location>
        <begin position="709"/>
        <end position="756"/>
    </location>
</feature>
<dbReference type="InterPro" id="IPR013087">
    <property type="entry name" value="Znf_C2H2_type"/>
</dbReference>
<feature type="compositionally biased region" description="Basic and acidic residues" evidence="6">
    <location>
        <begin position="342"/>
        <end position="352"/>
    </location>
</feature>
<evidence type="ECO:0000313" key="8">
    <source>
        <dbReference type="Ensembl" id="ENSSTUP00000092085.1"/>
    </source>
</evidence>
<accession>A0A674D829</accession>
<evidence type="ECO:0000256" key="6">
    <source>
        <dbReference type="SAM" id="MobiDB-lite"/>
    </source>
</evidence>
<feature type="compositionally biased region" description="Polar residues" evidence="6">
    <location>
        <begin position="317"/>
        <end position="327"/>
    </location>
</feature>
<dbReference type="PROSITE" id="PS50157">
    <property type="entry name" value="ZINC_FINGER_C2H2_2"/>
    <property type="match status" value="5"/>
</dbReference>
<feature type="domain" description="C2H2-type" evidence="7">
    <location>
        <begin position="188"/>
        <end position="217"/>
    </location>
</feature>
<gene>
    <name evidence="8" type="primary">MTF1</name>
    <name evidence="8" type="synonym">LOC115173774</name>
</gene>
<dbReference type="GO" id="GO:0008270">
    <property type="term" value="F:zinc ion binding"/>
    <property type="evidence" value="ECO:0007669"/>
    <property type="project" value="UniProtKB-KW"/>
</dbReference>
<keyword evidence="2" id="KW-0677">Repeat</keyword>
<keyword evidence="4" id="KW-0862">Zinc</keyword>
<dbReference type="FunFam" id="3.30.160.60:FF:000397">
    <property type="entry name" value="Metal regulatory transcription factor 1"/>
    <property type="match status" value="1"/>
</dbReference>
<dbReference type="GO" id="GO:0006357">
    <property type="term" value="P:regulation of transcription by RNA polymerase II"/>
    <property type="evidence" value="ECO:0007669"/>
    <property type="project" value="TreeGrafter"/>
</dbReference>
<name>A0A674D829_SALTR</name>
<dbReference type="Proteomes" id="UP000472277">
    <property type="component" value="Chromosome 34"/>
</dbReference>
<dbReference type="SMART" id="SM00355">
    <property type="entry name" value="ZnF_C2H2"/>
    <property type="match status" value="5"/>
</dbReference>
<evidence type="ECO:0000259" key="7">
    <source>
        <dbReference type="PROSITE" id="PS50157"/>
    </source>
</evidence>
<dbReference type="PROSITE" id="PS00028">
    <property type="entry name" value="ZINC_FINGER_C2H2_1"/>
    <property type="match status" value="4"/>
</dbReference>
<evidence type="ECO:0000256" key="2">
    <source>
        <dbReference type="ARBA" id="ARBA00022737"/>
    </source>
</evidence>
<reference evidence="8" key="1">
    <citation type="submission" date="2025-08" db="UniProtKB">
        <authorList>
            <consortium name="Ensembl"/>
        </authorList>
    </citation>
    <scope>IDENTIFICATION</scope>
</reference>
<feature type="domain" description="C2H2-type" evidence="7">
    <location>
        <begin position="277"/>
        <end position="308"/>
    </location>
</feature>
<evidence type="ECO:0000313" key="9">
    <source>
        <dbReference type="Proteomes" id="UP000472277"/>
    </source>
</evidence>
<keyword evidence="9" id="KW-1185">Reference proteome</keyword>
<evidence type="ECO:0000256" key="5">
    <source>
        <dbReference type="PROSITE-ProRule" id="PRU00042"/>
    </source>
</evidence>
<dbReference type="Pfam" id="PF00096">
    <property type="entry name" value="zf-C2H2"/>
    <property type="match status" value="4"/>
</dbReference>
<dbReference type="FunFam" id="3.30.160.60:FF:000370">
    <property type="entry name" value="Metal regulatory transcription factor 1"/>
    <property type="match status" value="1"/>
</dbReference>
<feature type="domain" description="C2H2-type" evidence="7">
    <location>
        <begin position="218"/>
        <end position="247"/>
    </location>
</feature>
<dbReference type="SUPFAM" id="SSF57667">
    <property type="entry name" value="beta-beta-alpha zinc fingers"/>
    <property type="match status" value="3"/>
</dbReference>
<feature type="region of interest" description="Disordered" evidence="6">
    <location>
        <begin position="560"/>
        <end position="587"/>
    </location>
</feature>
<feature type="compositionally biased region" description="Pro residues" evidence="6">
    <location>
        <begin position="688"/>
        <end position="701"/>
    </location>
</feature>
<dbReference type="GeneTree" id="ENSGT00940000157291"/>